<dbReference type="GO" id="GO:0017110">
    <property type="term" value="F:nucleoside diphosphate phosphatase activity"/>
    <property type="evidence" value="ECO:0007669"/>
    <property type="project" value="InterPro"/>
</dbReference>
<evidence type="ECO:0000259" key="7">
    <source>
        <dbReference type="PROSITE" id="PS51462"/>
    </source>
</evidence>
<dbReference type="AlphaFoldDB" id="A0A1I2A514"/>
<dbReference type="Gene3D" id="3.90.79.10">
    <property type="entry name" value="Nucleoside Triphosphate Pyrophosphohydrolase"/>
    <property type="match status" value="1"/>
</dbReference>
<comment type="cofactor">
    <cofactor evidence="1 6">
        <name>Mg(2+)</name>
        <dbReference type="ChEBI" id="CHEBI:18420"/>
    </cofactor>
</comment>
<dbReference type="PANTHER" id="PTHR43222">
    <property type="entry name" value="NUDIX HYDROLASE 23"/>
    <property type="match status" value="1"/>
</dbReference>
<dbReference type="SUPFAM" id="SSF55811">
    <property type="entry name" value="Nudix"/>
    <property type="match status" value="1"/>
</dbReference>
<evidence type="ECO:0000256" key="5">
    <source>
        <dbReference type="ARBA" id="ARBA00022801"/>
    </source>
</evidence>
<dbReference type="GO" id="GO:0004787">
    <property type="term" value="F:thiamine diphosphate phosphatase activity"/>
    <property type="evidence" value="ECO:0007669"/>
    <property type="project" value="InterPro"/>
</dbReference>
<dbReference type="InterPro" id="IPR020084">
    <property type="entry name" value="NUDIX_hydrolase_CS"/>
</dbReference>
<dbReference type="GO" id="GO:0017111">
    <property type="term" value="F:ribonucleoside triphosphate phosphatase activity"/>
    <property type="evidence" value="ECO:0007669"/>
    <property type="project" value="InterPro"/>
</dbReference>
<evidence type="ECO:0000256" key="1">
    <source>
        <dbReference type="ARBA" id="ARBA00001946"/>
    </source>
</evidence>
<dbReference type="Pfam" id="PF00293">
    <property type="entry name" value="NUDIX"/>
    <property type="match status" value="1"/>
</dbReference>
<gene>
    <name evidence="6" type="primary">nudJ</name>
    <name evidence="8" type="ORF">SAMN02799615_00933</name>
</gene>
<keyword evidence="5 6" id="KW-0378">Hydrolase</keyword>
<evidence type="ECO:0000313" key="8">
    <source>
        <dbReference type="EMBL" id="SFE39214.1"/>
    </source>
</evidence>
<feature type="domain" description="Nudix hydrolase" evidence="7">
    <location>
        <begin position="14"/>
        <end position="144"/>
    </location>
</feature>
<dbReference type="InterPro" id="IPR000086">
    <property type="entry name" value="NUDIX_hydrolase_dom"/>
</dbReference>
<dbReference type="EMBL" id="FONH01000002">
    <property type="protein sequence ID" value="SFE39214.1"/>
    <property type="molecule type" value="Genomic_DNA"/>
</dbReference>
<dbReference type="RefSeq" id="WP_026636493.1">
    <property type="nucleotide sequence ID" value="NZ_FONH01000002.1"/>
</dbReference>
<name>A0A1I2A514_9GAMM</name>
<organism evidence="8 9">
    <name type="scientific">Dyella marensis</name>
    <dbReference type="NCBI Taxonomy" id="500610"/>
    <lineage>
        <taxon>Bacteria</taxon>
        <taxon>Pseudomonadati</taxon>
        <taxon>Pseudomonadota</taxon>
        <taxon>Gammaproteobacteria</taxon>
        <taxon>Lysobacterales</taxon>
        <taxon>Rhodanobacteraceae</taxon>
        <taxon>Dyella</taxon>
    </lineage>
</organism>
<dbReference type="Proteomes" id="UP000199477">
    <property type="component" value="Unassembled WGS sequence"/>
</dbReference>
<protein>
    <recommendedName>
        <fullName evidence="4 6">Phosphatase NudJ</fullName>
        <ecNumber evidence="6">3.6.1.-</ecNumber>
    </recommendedName>
</protein>
<comment type="subunit">
    <text evidence="3 6">Monomer.</text>
</comment>
<evidence type="ECO:0000256" key="4">
    <source>
        <dbReference type="ARBA" id="ARBA00015552"/>
    </source>
</evidence>
<dbReference type="PROSITE" id="PS51462">
    <property type="entry name" value="NUDIX"/>
    <property type="match status" value="1"/>
</dbReference>
<keyword evidence="9" id="KW-1185">Reference proteome</keyword>
<dbReference type="CDD" id="cd03675">
    <property type="entry name" value="NUDIX_Hydrolase"/>
    <property type="match status" value="1"/>
</dbReference>
<dbReference type="PROSITE" id="PS00893">
    <property type="entry name" value="NUDIX_BOX"/>
    <property type="match status" value="1"/>
</dbReference>
<dbReference type="PANTHER" id="PTHR43222:SF11">
    <property type="entry name" value="PHOSPHATASE NUDJ"/>
    <property type="match status" value="1"/>
</dbReference>
<keyword evidence="6" id="KW-0460">Magnesium</keyword>
<proteinExistence type="inferred from homology"/>
<sequence>MNASPNPVPSPVWCPRVTVACVVADGGRYLMVEEEVNGRLAYNQPAGHLDDGESLITAAVRETLEETGWTVELDALVGVHQWRSTEHGHGVLRFSFAASPVKHDPARPLDSGIRRALWLTRAEVAALGDRLRSPLVLKSIDAWLAGQRVPLSALSSLLPEDRYP</sequence>
<evidence type="ECO:0000256" key="3">
    <source>
        <dbReference type="ARBA" id="ARBA00011245"/>
    </source>
</evidence>
<dbReference type="InterPro" id="IPR015797">
    <property type="entry name" value="NUDIX_hydrolase-like_dom_sf"/>
</dbReference>
<reference evidence="9" key="1">
    <citation type="submission" date="2016-10" db="EMBL/GenBank/DDBJ databases">
        <authorList>
            <person name="Varghese N."/>
            <person name="Submissions S."/>
        </authorList>
    </citation>
    <scope>NUCLEOTIDE SEQUENCE [LARGE SCALE GENOMIC DNA]</scope>
    <source>
        <strain evidence="9">UNC178MFTsu3.1</strain>
    </source>
</reference>
<accession>A0A1I2A514</accession>
<comment type="similarity">
    <text evidence="2 6">Belongs to the Nudix hydrolase family. NudJ subfamily.</text>
</comment>
<dbReference type="EC" id="3.6.1.-" evidence="6"/>
<dbReference type="STRING" id="500610.SAMN02799615_00933"/>
<evidence type="ECO:0000256" key="2">
    <source>
        <dbReference type="ARBA" id="ARBA00007608"/>
    </source>
</evidence>
<dbReference type="InterPro" id="IPR033713">
    <property type="entry name" value="NudJ"/>
</dbReference>
<evidence type="ECO:0000256" key="6">
    <source>
        <dbReference type="RuleBase" id="RU364043"/>
    </source>
</evidence>
<evidence type="ECO:0000313" key="9">
    <source>
        <dbReference type="Proteomes" id="UP000199477"/>
    </source>
</evidence>